<dbReference type="Proteomes" id="UP001255856">
    <property type="component" value="Unassembled WGS sequence"/>
</dbReference>
<dbReference type="GO" id="GO:0006541">
    <property type="term" value="P:glutamine metabolic process"/>
    <property type="evidence" value="ECO:0007669"/>
    <property type="project" value="TreeGrafter"/>
</dbReference>
<dbReference type="PANTHER" id="PTHR23088:SF30">
    <property type="entry name" value="OMEGA-AMIDASE NIT2"/>
    <property type="match status" value="1"/>
</dbReference>
<organism evidence="3 4">
    <name type="scientific">Prototheca wickerhamii</name>
    <dbReference type="NCBI Taxonomy" id="3111"/>
    <lineage>
        <taxon>Eukaryota</taxon>
        <taxon>Viridiplantae</taxon>
        <taxon>Chlorophyta</taxon>
        <taxon>core chlorophytes</taxon>
        <taxon>Trebouxiophyceae</taxon>
        <taxon>Chlorellales</taxon>
        <taxon>Chlorellaceae</taxon>
        <taxon>Prototheca</taxon>
    </lineage>
</organism>
<dbReference type="InterPro" id="IPR003010">
    <property type="entry name" value="C-N_Hydrolase"/>
</dbReference>
<dbReference type="SUPFAM" id="SSF56317">
    <property type="entry name" value="Carbon-nitrogen hydrolase"/>
    <property type="match status" value="1"/>
</dbReference>
<dbReference type="GO" id="GO:0006107">
    <property type="term" value="P:oxaloacetate metabolic process"/>
    <property type="evidence" value="ECO:0007669"/>
    <property type="project" value="TreeGrafter"/>
</dbReference>
<evidence type="ECO:0000259" key="2">
    <source>
        <dbReference type="PROSITE" id="PS50263"/>
    </source>
</evidence>
<comment type="caution">
    <text evidence="3">The sequence shown here is derived from an EMBL/GenBank/DDBJ whole genome shotgun (WGS) entry which is preliminary data.</text>
</comment>
<protein>
    <recommendedName>
        <fullName evidence="2">CN hydrolase domain-containing protein</fullName>
    </recommendedName>
</protein>
<dbReference type="PANTHER" id="PTHR23088">
    <property type="entry name" value="NITRILASE-RELATED"/>
    <property type="match status" value="1"/>
</dbReference>
<accession>A0AAD9IGI0</accession>
<feature type="compositionally biased region" description="Polar residues" evidence="1">
    <location>
        <begin position="1"/>
        <end position="12"/>
    </location>
</feature>
<sequence length="164" mass="17830">MASHGVNTTVQRVSPPAVPKPKVMPRHAWTRFKLALCQLAVTSDKERNIASARAAIDAAAGRGAEVVVLPEIWNSPYSSASFPEHAEDVGAGASPSWDMLSEAARRNGVVLVGGSIPEREAGRLYNTCFVFDAEGRQLGRHRKVHLFDIDIPGKIRFRESETLA</sequence>
<reference evidence="3" key="1">
    <citation type="submission" date="2021-01" db="EMBL/GenBank/DDBJ databases">
        <authorList>
            <person name="Eckstrom K.M.E."/>
        </authorList>
    </citation>
    <scope>NUCLEOTIDE SEQUENCE</scope>
    <source>
        <strain evidence="3">UVCC 0001</strain>
    </source>
</reference>
<evidence type="ECO:0000313" key="4">
    <source>
        <dbReference type="Proteomes" id="UP001255856"/>
    </source>
</evidence>
<dbReference type="InterPro" id="IPR036526">
    <property type="entry name" value="C-N_Hydrolase_sf"/>
</dbReference>
<evidence type="ECO:0000313" key="3">
    <source>
        <dbReference type="EMBL" id="KAK2078034.1"/>
    </source>
</evidence>
<dbReference type="EMBL" id="JASFZW010000005">
    <property type="protein sequence ID" value="KAK2078034.1"/>
    <property type="molecule type" value="Genomic_DNA"/>
</dbReference>
<dbReference type="Pfam" id="PF00795">
    <property type="entry name" value="CN_hydrolase"/>
    <property type="match status" value="1"/>
</dbReference>
<dbReference type="GO" id="GO:0050152">
    <property type="term" value="F:omega-amidase activity"/>
    <property type="evidence" value="ECO:0007669"/>
    <property type="project" value="TreeGrafter"/>
</dbReference>
<evidence type="ECO:0000256" key="1">
    <source>
        <dbReference type="SAM" id="MobiDB-lite"/>
    </source>
</evidence>
<dbReference type="PROSITE" id="PS50263">
    <property type="entry name" value="CN_HYDROLASE"/>
    <property type="match status" value="1"/>
</dbReference>
<feature type="domain" description="CN hydrolase" evidence="2">
    <location>
        <begin position="32"/>
        <end position="164"/>
    </location>
</feature>
<dbReference type="GO" id="GO:0006528">
    <property type="term" value="P:asparagine metabolic process"/>
    <property type="evidence" value="ECO:0007669"/>
    <property type="project" value="TreeGrafter"/>
</dbReference>
<feature type="region of interest" description="Disordered" evidence="1">
    <location>
        <begin position="1"/>
        <end position="22"/>
    </location>
</feature>
<dbReference type="GO" id="GO:0005739">
    <property type="term" value="C:mitochondrion"/>
    <property type="evidence" value="ECO:0007669"/>
    <property type="project" value="TreeGrafter"/>
</dbReference>
<gene>
    <name evidence="3" type="ORF">QBZ16_003902</name>
</gene>
<proteinExistence type="predicted"/>
<keyword evidence="4" id="KW-1185">Reference proteome</keyword>
<name>A0AAD9IGI0_PROWI</name>
<dbReference type="AlphaFoldDB" id="A0AAD9IGI0"/>
<dbReference type="Gene3D" id="3.60.110.10">
    <property type="entry name" value="Carbon-nitrogen hydrolase"/>
    <property type="match status" value="1"/>
</dbReference>